<reference evidence="13 14" key="1">
    <citation type="submission" date="2015-04" db="EMBL/GenBank/DDBJ databases">
        <title>Complete genome sequence of Schizopora paradoxa KUC8140, a cosmopolitan wood degrader in East Asia.</title>
        <authorList>
            <consortium name="DOE Joint Genome Institute"/>
            <person name="Min B."/>
            <person name="Park H."/>
            <person name="Jang Y."/>
            <person name="Kim J.-J."/>
            <person name="Kim K.H."/>
            <person name="Pangilinan J."/>
            <person name="Lipzen A."/>
            <person name="Riley R."/>
            <person name="Grigoriev I.V."/>
            <person name="Spatafora J.W."/>
            <person name="Choi I.-G."/>
        </authorList>
    </citation>
    <scope>NUCLEOTIDE SEQUENCE [LARGE SCALE GENOMIC DNA]</scope>
    <source>
        <strain evidence="13 14">KUC8140</strain>
    </source>
</reference>
<comment type="similarity">
    <text evidence="4">Belongs to the sorting nexin family.</text>
</comment>
<evidence type="ECO:0000256" key="8">
    <source>
        <dbReference type="ARBA" id="ARBA00022927"/>
    </source>
</evidence>
<evidence type="ECO:0000256" key="4">
    <source>
        <dbReference type="ARBA" id="ARBA00010883"/>
    </source>
</evidence>
<protein>
    <submittedName>
        <fullName evidence="13">Vps5-domain-containing protein</fullName>
    </submittedName>
</protein>
<evidence type="ECO:0000256" key="9">
    <source>
        <dbReference type="ARBA" id="ARBA00023034"/>
    </source>
</evidence>
<evidence type="ECO:0000313" key="13">
    <source>
        <dbReference type="EMBL" id="KLO12698.1"/>
    </source>
</evidence>
<dbReference type="GO" id="GO:0042147">
    <property type="term" value="P:retrograde transport, endosome to Golgi"/>
    <property type="evidence" value="ECO:0007669"/>
    <property type="project" value="TreeGrafter"/>
</dbReference>
<dbReference type="GO" id="GO:0005794">
    <property type="term" value="C:Golgi apparatus"/>
    <property type="evidence" value="ECO:0007669"/>
    <property type="project" value="UniProtKB-SubCell"/>
</dbReference>
<dbReference type="AlphaFoldDB" id="A0A0H2RTC7"/>
<evidence type="ECO:0000256" key="1">
    <source>
        <dbReference type="ARBA" id="ARBA00004287"/>
    </source>
</evidence>
<sequence>MDGFDDLLSSSSRALEANPFANPFAQPRSSSPDPWASFGQPEAQDDSSSNATGYSSNFGHTLDSNFDSYTGDEKDKAEEEYLQHKDASSQELEASTQQTPDVDSTPPSTSPIHSSASRQFPLSPGFRESISNEDVSSENAKDDMVEHNGSPQSLDHSAEDVFSVKEQAPQAERTVSPPIPSASPGVTHPTFTAQSTAFSSPLDSVFSANIDKPFASLALGGESVGGWQDEDARVATSSTAAMVPQKGDEHSPESPLPAPQGPIPTFVISVDDPQKVGDAIRPYILYTVRTKTSSPLFTKSTCSVLRRYSDFLWLYETLSLNNPGVVVPPVPEKSSFGRFESHFIQQRRMALEKCIQKIANHPVLAKDLDLKFFLESDSFALDIKHRKLEIAQDRGGIMSSIGQSITGAKFYEVDDWFDKKKTYLDSLEIQLKALFEWRSTSNVDLAVATGEFAVGISELSGSDLSAELSHSLTALANVEKQLQDIHNIQAEDDINTLLTDEYARLINSVRMAFVSRIRCHTQWQNAESEARRVKQAHEKGRNSGKIPQDRISHSLNQVADAERRSNECKHEFDKCSKLIKMEFARFEEERINDFKTSLEDLLEGMIRRQKETIVVWEKYQEMLLSKVQAKHRGTRSSIEAHA</sequence>
<dbReference type="PANTHER" id="PTHR10555:SF170">
    <property type="entry name" value="FI18122P1"/>
    <property type="match status" value="1"/>
</dbReference>
<dbReference type="InParanoid" id="A0A0H2RTC7"/>
<dbReference type="GO" id="GO:0030904">
    <property type="term" value="C:retromer complex"/>
    <property type="evidence" value="ECO:0007669"/>
    <property type="project" value="UniProtKB-ARBA"/>
</dbReference>
<dbReference type="STRING" id="27342.A0A0H2RTC7"/>
<dbReference type="Gene3D" id="3.30.1520.10">
    <property type="entry name" value="Phox-like domain"/>
    <property type="match status" value="1"/>
</dbReference>
<dbReference type="GO" id="GO:0005829">
    <property type="term" value="C:cytosol"/>
    <property type="evidence" value="ECO:0007669"/>
    <property type="project" value="GOC"/>
</dbReference>
<dbReference type="InterPro" id="IPR036871">
    <property type="entry name" value="PX_dom_sf"/>
</dbReference>
<dbReference type="EMBL" id="KQ085972">
    <property type="protein sequence ID" value="KLO12698.1"/>
    <property type="molecule type" value="Genomic_DNA"/>
</dbReference>
<evidence type="ECO:0000259" key="12">
    <source>
        <dbReference type="PROSITE" id="PS50195"/>
    </source>
</evidence>
<feature type="region of interest" description="Disordered" evidence="11">
    <location>
        <begin position="18"/>
        <end position="192"/>
    </location>
</feature>
<dbReference type="InterPro" id="IPR001683">
    <property type="entry name" value="PX_dom"/>
</dbReference>
<keyword evidence="14" id="KW-1185">Reference proteome</keyword>
<evidence type="ECO:0000256" key="7">
    <source>
        <dbReference type="ARBA" id="ARBA00022553"/>
    </source>
</evidence>
<dbReference type="GO" id="GO:0005768">
    <property type="term" value="C:endosome"/>
    <property type="evidence" value="ECO:0007669"/>
    <property type="project" value="TreeGrafter"/>
</dbReference>
<proteinExistence type="inferred from homology"/>
<keyword evidence="6" id="KW-0963">Cytoplasm</keyword>
<keyword evidence="8" id="KW-0653">Protein transport</keyword>
<feature type="domain" description="PX" evidence="12">
    <location>
        <begin position="264"/>
        <end position="380"/>
    </location>
</feature>
<dbReference type="InterPro" id="IPR015404">
    <property type="entry name" value="Vps5_C"/>
</dbReference>
<dbReference type="Proteomes" id="UP000053477">
    <property type="component" value="Unassembled WGS sequence"/>
</dbReference>
<organism evidence="13 14">
    <name type="scientific">Schizopora paradoxa</name>
    <dbReference type="NCBI Taxonomy" id="27342"/>
    <lineage>
        <taxon>Eukaryota</taxon>
        <taxon>Fungi</taxon>
        <taxon>Dikarya</taxon>
        <taxon>Basidiomycota</taxon>
        <taxon>Agaricomycotina</taxon>
        <taxon>Agaricomycetes</taxon>
        <taxon>Hymenochaetales</taxon>
        <taxon>Schizoporaceae</taxon>
        <taxon>Schizopora</taxon>
    </lineage>
</organism>
<evidence type="ECO:0000256" key="10">
    <source>
        <dbReference type="ARBA" id="ARBA00023136"/>
    </source>
</evidence>
<dbReference type="Pfam" id="PF09325">
    <property type="entry name" value="Vps5"/>
    <property type="match status" value="1"/>
</dbReference>
<keyword evidence="9" id="KW-0333">Golgi apparatus</keyword>
<evidence type="ECO:0000256" key="3">
    <source>
        <dbReference type="ARBA" id="ARBA00004555"/>
    </source>
</evidence>
<dbReference type="GO" id="GO:0045053">
    <property type="term" value="P:protein retention in Golgi apparatus"/>
    <property type="evidence" value="ECO:0007669"/>
    <property type="project" value="TreeGrafter"/>
</dbReference>
<dbReference type="Pfam" id="PF00787">
    <property type="entry name" value="PX"/>
    <property type="match status" value="1"/>
</dbReference>
<dbReference type="SUPFAM" id="SSF64268">
    <property type="entry name" value="PX domain"/>
    <property type="match status" value="1"/>
</dbReference>
<dbReference type="SUPFAM" id="SSF103657">
    <property type="entry name" value="BAR/IMD domain-like"/>
    <property type="match status" value="1"/>
</dbReference>
<feature type="region of interest" description="Disordered" evidence="11">
    <location>
        <begin position="236"/>
        <end position="261"/>
    </location>
</feature>
<evidence type="ECO:0000256" key="6">
    <source>
        <dbReference type="ARBA" id="ARBA00022490"/>
    </source>
</evidence>
<dbReference type="FunFam" id="1.20.1270.60:FF:000022">
    <property type="entry name" value="Sorting nexin 3 protein"/>
    <property type="match status" value="1"/>
</dbReference>
<comment type="subcellular location">
    <subcellularLocation>
        <location evidence="2">Cytoplasm</location>
    </subcellularLocation>
    <subcellularLocation>
        <location evidence="3">Golgi apparatus</location>
    </subcellularLocation>
    <subcellularLocation>
        <location evidence="1">Membrane</location>
        <topology evidence="1">Peripheral membrane protein</topology>
        <orientation evidence="1">Cytoplasmic side</orientation>
    </subcellularLocation>
</comment>
<feature type="compositionally biased region" description="Polar residues" evidence="11">
    <location>
        <begin position="46"/>
        <end position="68"/>
    </location>
</feature>
<dbReference type="SMART" id="SM00312">
    <property type="entry name" value="PX"/>
    <property type="match status" value="1"/>
</dbReference>
<name>A0A0H2RTC7_9AGAM</name>
<keyword evidence="5" id="KW-0813">Transport</keyword>
<dbReference type="InterPro" id="IPR027267">
    <property type="entry name" value="AH/BAR_dom_sf"/>
</dbReference>
<dbReference type="OrthoDB" id="271164at2759"/>
<evidence type="ECO:0000256" key="11">
    <source>
        <dbReference type="SAM" id="MobiDB-lite"/>
    </source>
</evidence>
<dbReference type="Gene3D" id="1.20.1270.60">
    <property type="entry name" value="Arfaptin homology (AH) domain/BAR domain"/>
    <property type="match status" value="1"/>
</dbReference>
<accession>A0A0H2RTC7</accession>
<keyword evidence="10" id="KW-0472">Membrane</keyword>
<evidence type="ECO:0000256" key="2">
    <source>
        <dbReference type="ARBA" id="ARBA00004496"/>
    </source>
</evidence>
<dbReference type="GO" id="GO:0035091">
    <property type="term" value="F:phosphatidylinositol binding"/>
    <property type="evidence" value="ECO:0007669"/>
    <property type="project" value="InterPro"/>
</dbReference>
<feature type="compositionally biased region" description="Basic and acidic residues" evidence="11">
    <location>
        <begin position="71"/>
        <end position="88"/>
    </location>
</feature>
<dbReference type="FunCoup" id="A0A0H2RTC7">
    <property type="interactions" value="557"/>
</dbReference>
<dbReference type="PANTHER" id="PTHR10555">
    <property type="entry name" value="SORTING NEXIN"/>
    <property type="match status" value="1"/>
</dbReference>
<dbReference type="GO" id="GO:0015031">
    <property type="term" value="P:protein transport"/>
    <property type="evidence" value="ECO:0007669"/>
    <property type="project" value="UniProtKB-KW"/>
</dbReference>
<feature type="compositionally biased region" description="Polar residues" evidence="11">
    <location>
        <begin position="89"/>
        <end position="98"/>
    </location>
</feature>
<evidence type="ECO:0000313" key="14">
    <source>
        <dbReference type="Proteomes" id="UP000053477"/>
    </source>
</evidence>
<feature type="compositionally biased region" description="Low complexity" evidence="11">
    <location>
        <begin position="99"/>
        <end position="117"/>
    </location>
</feature>
<dbReference type="PROSITE" id="PS50195">
    <property type="entry name" value="PX"/>
    <property type="match status" value="1"/>
</dbReference>
<evidence type="ECO:0000256" key="5">
    <source>
        <dbReference type="ARBA" id="ARBA00022448"/>
    </source>
</evidence>
<gene>
    <name evidence="13" type="ORF">SCHPADRAFT_940977</name>
</gene>
<keyword evidence="7" id="KW-0597">Phosphoprotein</keyword>